<dbReference type="AlphaFoldDB" id="X1JC07"/>
<feature type="non-terminal residue" evidence="1">
    <location>
        <position position="1"/>
    </location>
</feature>
<accession>X1JC07</accession>
<reference evidence="1" key="1">
    <citation type="journal article" date="2014" name="Front. Microbiol.">
        <title>High frequency of phylogenetically diverse reductive dehalogenase-homologous genes in deep subseafloor sedimentary metagenomes.</title>
        <authorList>
            <person name="Kawai M."/>
            <person name="Futagami T."/>
            <person name="Toyoda A."/>
            <person name="Takaki Y."/>
            <person name="Nishi S."/>
            <person name="Hori S."/>
            <person name="Arai W."/>
            <person name="Tsubouchi T."/>
            <person name="Morono Y."/>
            <person name="Uchiyama I."/>
            <person name="Ito T."/>
            <person name="Fujiyama A."/>
            <person name="Inagaki F."/>
            <person name="Takami H."/>
        </authorList>
    </citation>
    <scope>NUCLEOTIDE SEQUENCE</scope>
    <source>
        <strain evidence="1">Expedition CK06-06</strain>
    </source>
</reference>
<name>X1JC07_9ZZZZ</name>
<organism evidence="1">
    <name type="scientific">marine sediment metagenome</name>
    <dbReference type="NCBI Taxonomy" id="412755"/>
    <lineage>
        <taxon>unclassified sequences</taxon>
        <taxon>metagenomes</taxon>
        <taxon>ecological metagenomes</taxon>
    </lineage>
</organism>
<evidence type="ECO:0000313" key="1">
    <source>
        <dbReference type="EMBL" id="GAH91487.1"/>
    </source>
</evidence>
<sequence>QINRSIDLNTIDNKINEIVNDRILKLVKLGLKHELTIENMIQYFKETKR</sequence>
<gene>
    <name evidence="1" type="ORF">S03H2_72623</name>
</gene>
<comment type="caution">
    <text evidence="1">The sequence shown here is derived from an EMBL/GenBank/DDBJ whole genome shotgun (WGS) entry which is preliminary data.</text>
</comment>
<proteinExistence type="predicted"/>
<protein>
    <submittedName>
        <fullName evidence="1">Uncharacterized protein</fullName>
    </submittedName>
</protein>
<dbReference type="EMBL" id="BARU01049223">
    <property type="protein sequence ID" value="GAH91487.1"/>
    <property type="molecule type" value="Genomic_DNA"/>
</dbReference>